<dbReference type="PROSITE" id="PS51257">
    <property type="entry name" value="PROKAR_LIPOPROTEIN"/>
    <property type="match status" value="1"/>
</dbReference>
<dbReference type="RefSeq" id="WP_272736488.1">
    <property type="nucleotide sequence ID" value="NZ_CP116942.1"/>
</dbReference>
<sequence>MRLVPALVAGALLVGSVLAGCGREPAFEDRTARVTVDGDATTYQVDGCVLDGQTAYVVGRSDDGAVVQAVVGVEADGETGVPTSTGLTVTEDEVPVTAFGDEAWARRGETGDAPGSIDSARIRGARIQASGQAQPMAVDGSPTSADPVPVSFDARCDDPDTDG</sequence>
<evidence type="ECO:0000256" key="1">
    <source>
        <dbReference type="SAM" id="MobiDB-lite"/>
    </source>
</evidence>
<dbReference type="EMBL" id="CP116942">
    <property type="protein sequence ID" value="WCO66966.1"/>
    <property type="molecule type" value="Genomic_DNA"/>
</dbReference>
<feature type="region of interest" description="Disordered" evidence="1">
    <location>
        <begin position="128"/>
        <end position="163"/>
    </location>
</feature>
<organism evidence="3 4">
    <name type="scientific">Iamia majanohamensis</name>
    <dbReference type="NCBI Taxonomy" id="467976"/>
    <lineage>
        <taxon>Bacteria</taxon>
        <taxon>Bacillati</taxon>
        <taxon>Actinomycetota</taxon>
        <taxon>Acidimicrobiia</taxon>
        <taxon>Acidimicrobiales</taxon>
        <taxon>Iamiaceae</taxon>
        <taxon>Iamia</taxon>
    </lineage>
</organism>
<dbReference type="AlphaFoldDB" id="A0AAF0BRM7"/>
<evidence type="ECO:0008006" key="5">
    <source>
        <dbReference type="Google" id="ProtNLM"/>
    </source>
</evidence>
<evidence type="ECO:0000256" key="2">
    <source>
        <dbReference type="SAM" id="SignalP"/>
    </source>
</evidence>
<dbReference type="KEGG" id="ima:PO878_20950"/>
<protein>
    <recommendedName>
        <fullName evidence="5">Lipoprotein</fullName>
    </recommendedName>
</protein>
<keyword evidence="4" id="KW-1185">Reference proteome</keyword>
<proteinExistence type="predicted"/>
<keyword evidence="2" id="KW-0732">Signal</keyword>
<dbReference type="Proteomes" id="UP001216390">
    <property type="component" value="Chromosome"/>
</dbReference>
<reference evidence="3" key="1">
    <citation type="submission" date="2023-01" db="EMBL/GenBank/DDBJ databases">
        <title>The diversity of Class Acidimicrobiia in South China Sea sediment environments and the proposal of Iamia marina sp. nov., a novel species of the genus Iamia.</title>
        <authorList>
            <person name="He Y."/>
            <person name="Tian X."/>
        </authorList>
    </citation>
    <scope>NUCLEOTIDE SEQUENCE</scope>
    <source>
        <strain evidence="3">DSM 19957</strain>
    </source>
</reference>
<feature type="compositionally biased region" description="Basic and acidic residues" evidence="1">
    <location>
        <begin position="154"/>
        <end position="163"/>
    </location>
</feature>
<evidence type="ECO:0000313" key="4">
    <source>
        <dbReference type="Proteomes" id="UP001216390"/>
    </source>
</evidence>
<accession>A0AAF0BRM7</accession>
<feature type="chain" id="PRO_5042070557" description="Lipoprotein" evidence="2">
    <location>
        <begin position="20"/>
        <end position="163"/>
    </location>
</feature>
<name>A0AAF0BRM7_9ACTN</name>
<evidence type="ECO:0000313" key="3">
    <source>
        <dbReference type="EMBL" id="WCO66966.1"/>
    </source>
</evidence>
<gene>
    <name evidence="3" type="ORF">PO878_20950</name>
</gene>
<feature type="signal peptide" evidence="2">
    <location>
        <begin position="1"/>
        <end position="19"/>
    </location>
</feature>